<gene>
    <name evidence="4" type="ORF">GCM10022236_38800</name>
</gene>
<dbReference type="Gene3D" id="3.40.50.20">
    <property type="match status" value="1"/>
</dbReference>
<keyword evidence="2" id="KW-0677">Repeat</keyword>
<dbReference type="RefSeq" id="WP_344807667.1">
    <property type="nucleotide sequence ID" value="NZ_BAABAB010000029.1"/>
</dbReference>
<dbReference type="NCBIfam" id="TIGR03570">
    <property type="entry name" value="NeuD_NnaD"/>
    <property type="match status" value="1"/>
</dbReference>
<proteinExistence type="predicted"/>
<keyword evidence="1" id="KW-0808">Transferase</keyword>
<dbReference type="PROSITE" id="PS00101">
    <property type="entry name" value="HEXAPEP_TRANSFERASES"/>
    <property type="match status" value="1"/>
</dbReference>
<dbReference type="InterPro" id="IPR041561">
    <property type="entry name" value="PglD_N"/>
</dbReference>
<dbReference type="InterPro" id="IPR001451">
    <property type="entry name" value="Hexapep"/>
</dbReference>
<organism evidence="4 5">
    <name type="scientific">Microlunatus ginsengisoli</name>
    <dbReference type="NCBI Taxonomy" id="363863"/>
    <lineage>
        <taxon>Bacteria</taxon>
        <taxon>Bacillati</taxon>
        <taxon>Actinomycetota</taxon>
        <taxon>Actinomycetes</taxon>
        <taxon>Propionibacteriales</taxon>
        <taxon>Propionibacteriaceae</taxon>
        <taxon>Microlunatus</taxon>
    </lineage>
</organism>
<keyword evidence="5" id="KW-1185">Reference proteome</keyword>
<dbReference type="InterPro" id="IPR018357">
    <property type="entry name" value="Hexapep_transf_CS"/>
</dbReference>
<evidence type="ECO:0000259" key="3">
    <source>
        <dbReference type="Pfam" id="PF17836"/>
    </source>
</evidence>
<dbReference type="Pfam" id="PF00132">
    <property type="entry name" value="Hexapep"/>
    <property type="match status" value="1"/>
</dbReference>
<name>A0ABP7AHJ2_9ACTN</name>
<sequence>MSTPLILIAASGLAREVLACLEGQYYYEVAGIVDDSPALHGTSVGRVPVLGPLSSVLDHPTADLLVCAGKGTVRSAIVDRLAQLGIGEDRFATVVDPSVRVRSSCSIGAGSIVLAGTVLTADVTVGRHVVIMPNVTLTHDDRIDDFATLCAGVTLGGTVHIRVGAYLGMNSCVRENATVGSGATLGMGAALTRDLPDHETWIGLPARRMQPLRHSAEYPLTYNAEGLPA</sequence>
<evidence type="ECO:0000256" key="1">
    <source>
        <dbReference type="ARBA" id="ARBA00022679"/>
    </source>
</evidence>
<dbReference type="InterPro" id="IPR011004">
    <property type="entry name" value="Trimer_LpxA-like_sf"/>
</dbReference>
<dbReference type="SUPFAM" id="SSF51161">
    <property type="entry name" value="Trimeric LpxA-like enzymes"/>
    <property type="match status" value="1"/>
</dbReference>
<feature type="domain" description="PglD N-terminal" evidence="3">
    <location>
        <begin position="5"/>
        <end position="81"/>
    </location>
</feature>
<evidence type="ECO:0000313" key="4">
    <source>
        <dbReference type="EMBL" id="GAA3632487.1"/>
    </source>
</evidence>
<dbReference type="CDD" id="cd03360">
    <property type="entry name" value="LbH_AT_putative"/>
    <property type="match status" value="1"/>
</dbReference>
<dbReference type="Pfam" id="PF17836">
    <property type="entry name" value="PglD_N"/>
    <property type="match status" value="1"/>
</dbReference>
<dbReference type="EMBL" id="BAABAB010000029">
    <property type="protein sequence ID" value="GAA3632487.1"/>
    <property type="molecule type" value="Genomic_DNA"/>
</dbReference>
<comment type="caution">
    <text evidence="4">The sequence shown here is derived from an EMBL/GenBank/DDBJ whole genome shotgun (WGS) entry which is preliminary data.</text>
</comment>
<protein>
    <submittedName>
        <fullName evidence="4">Acetyltransferase</fullName>
    </submittedName>
</protein>
<accession>A0ABP7AHJ2</accession>
<evidence type="ECO:0000256" key="2">
    <source>
        <dbReference type="ARBA" id="ARBA00022737"/>
    </source>
</evidence>
<reference evidence="5" key="1">
    <citation type="journal article" date="2019" name="Int. J. Syst. Evol. Microbiol.">
        <title>The Global Catalogue of Microorganisms (GCM) 10K type strain sequencing project: providing services to taxonomists for standard genome sequencing and annotation.</title>
        <authorList>
            <consortium name="The Broad Institute Genomics Platform"/>
            <consortium name="The Broad Institute Genome Sequencing Center for Infectious Disease"/>
            <person name="Wu L."/>
            <person name="Ma J."/>
        </authorList>
    </citation>
    <scope>NUCLEOTIDE SEQUENCE [LARGE SCALE GENOMIC DNA]</scope>
    <source>
        <strain evidence="5">JCM 16929</strain>
    </source>
</reference>
<dbReference type="InterPro" id="IPR020019">
    <property type="entry name" value="AcTrfase_PglD-like"/>
</dbReference>
<dbReference type="InterPro" id="IPR050179">
    <property type="entry name" value="Trans_hexapeptide_repeat"/>
</dbReference>
<dbReference type="PANTHER" id="PTHR43300">
    <property type="entry name" value="ACETYLTRANSFERASE"/>
    <property type="match status" value="1"/>
</dbReference>
<dbReference type="Proteomes" id="UP001501490">
    <property type="component" value="Unassembled WGS sequence"/>
</dbReference>
<evidence type="ECO:0000313" key="5">
    <source>
        <dbReference type="Proteomes" id="UP001501490"/>
    </source>
</evidence>
<dbReference type="PANTHER" id="PTHR43300:SF7">
    <property type="entry name" value="UDP-N-ACETYLBACILLOSAMINE N-ACETYLTRANSFERASE"/>
    <property type="match status" value="1"/>
</dbReference>
<dbReference type="Gene3D" id="2.160.10.10">
    <property type="entry name" value="Hexapeptide repeat proteins"/>
    <property type="match status" value="1"/>
</dbReference>